<dbReference type="GO" id="GO:0071949">
    <property type="term" value="F:FAD binding"/>
    <property type="evidence" value="ECO:0007669"/>
    <property type="project" value="InterPro"/>
</dbReference>
<dbReference type="InterPro" id="IPR012951">
    <property type="entry name" value="BBE"/>
</dbReference>
<dbReference type="Gene3D" id="3.40.462.20">
    <property type="match status" value="1"/>
</dbReference>
<dbReference type="PANTHER" id="PTHR42973">
    <property type="entry name" value="BINDING OXIDOREDUCTASE, PUTATIVE (AFU_ORTHOLOGUE AFUA_1G17690)-RELATED"/>
    <property type="match status" value="1"/>
</dbReference>
<dbReference type="SUPFAM" id="SSF56176">
    <property type="entry name" value="FAD-binding/transporter-associated domain-like"/>
    <property type="match status" value="1"/>
</dbReference>
<dbReference type="EMBL" id="JAIWYP010000002">
    <property type="protein sequence ID" value="KAH3874248.1"/>
    <property type="molecule type" value="Genomic_DNA"/>
</dbReference>
<evidence type="ECO:0000256" key="5">
    <source>
        <dbReference type="ARBA" id="ARBA00023002"/>
    </source>
</evidence>
<keyword evidence="3" id="KW-0285">Flavoprotein</keyword>
<gene>
    <name evidence="7" type="ORF">DPMN_037490</name>
</gene>
<dbReference type="OrthoDB" id="9983560at2759"/>
<dbReference type="PROSITE" id="PS00862">
    <property type="entry name" value="OX2_COVAL_FAD"/>
    <property type="match status" value="1"/>
</dbReference>
<reference evidence="7" key="2">
    <citation type="submission" date="2020-11" db="EMBL/GenBank/DDBJ databases">
        <authorList>
            <person name="McCartney M.A."/>
            <person name="Auch B."/>
            <person name="Kono T."/>
            <person name="Mallez S."/>
            <person name="Becker A."/>
            <person name="Gohl D.M."/>
            <person name="Silverstein K.A.T."/>
            <person name="Koren S."/>
            <person name="Bechman K.B."/>
            <person name="Herman A."/>
            <person name="Abrahante J.E."/>
            <person name="Garbe J."/>
        </authorList>
    </citation>
    <scope>NUCLEOTIDE SEQUENCE</scope>
    <source>
        <strain evidence="7">Duluth1</strain>
        <tissue evidence="7">Whole animal</tissue>
    </source>
</reference>
<keyword evidence="5" id="KW-0560">Oxidoreductase</keyword>
<accession>A0A9D4MCR6</accession>
<dbReference type="Pfam" id="PF08031">
    <property type="entry name" value="BBE"/>
    <property type="match status" value="1"/>
</dbReference>
<dbReference type="InterPro" id="IPR036318">
    <property type="entry name" value="FAD-bd_PCMH-like_sf"/>
</dbReference>
<dbReference type="InterPro" id="IPR016169">
    <property type="entry name" value="FAD-bd_PCMH_sub2"/>
</dbReference>
<protein>
    <recommendedName>
        <fullName evidence="6">FAD-binding PCMH-type domain-containing protein</fullName>
    </recommendedName>
</protein>
<dbReference type="InterPro" id="IPR006093">
    <property type="entry name" value="Oxy_OxRdtase_FAD_BS"/>
</dbReference>
<dbReference type="PROSITE" id="PS51387">
    <property type="entry name" value="FAD_PCMH"/>
    <property type="match status" value="1"/>
</dbReference>
<dbReference type="PANTHER" id="PTHR42973:SF39">
    <property type="entry name" value="FAD-BINDING PCMH-TYPE DOMAIN-CONTAINING PROTEIN"/>
    <property type="match status" value="1"/>
</dbReference>
<keyword evidence="8" id="KW-1185">Reference proteome</keyword>
<evidence type="ECO:0000256" key="4">
    <source>
        <dbReference type="ARBA" id="ARBA00022827"/>
    </source>
</evidence>
<keyword evidence="4" id="KW-0274">FAD</keyword>
<sequence length="548" mass="60266">MLKNTLTVFPSTASTVLISLLLCSGGKSIYGLPRSDDGYCYPGQSCWPSWHEELVFANSLDGDSLLPTSEAYANYTIMINTRVTKYPYVIVLAQSLSDVIKCVKFANRFNIRLTIRSSGHDYIGRSTGDGTLQINLSKMQGLVFDLTSSRHADGELTAQSGNTWIRIYEEASKHGRTIVGGSAHTVSMGGYTLGGGHSPIGRKFGLAVDNLLEVEMVTANGTLVYANAQSTVFVDLETGTNTTTGNTDIFWAVRGGGGSTFGIVTAFTYKLHMDSKMARLTCYYALKDPYGNDIGRPFLKAFNDLLSTTLAPEWGGYEILTATTDKNYRGIIVLVLNHFGEWGSPSFNTIWPFWSKFLDNCQAANVTNFLDYEKTVHDDLYYHTYTFNTLMQPHGFNDDWYNFISTLLLSNFSMPIGAGCTGVLIGGAIGKTSSDATAIHPSFRTGVMSLTCGISWDGRLEVQPEETFAAYTADKLLTFGQGTYFNEPSEHLPNWKTDYWGGHYDRLLAIKRKWDPTNVFTCLHCVGSDLGRDLHGQGNVMPVGPIIG</sequence>
<evidence type="ECO:0000256" key="2">
    <source>
        <dbReference type="ARBA" id="ARBA00005466"/>
    </source>
</evidence>
<evidence type="ECO:0000256" key="1">
    <source>
        <dbReference type="ARBA" id="ARBA00001974"/>
    </source>
</evidence>
<evidence type="ECO:0000256" key="3">
    <source>
        <dbReference type="ARBA" id="ARBA00022630"/>
    </source>
</evidence>
<evidence type="ECO:0000259" key="6">
    <source>
        <dbReference type="PROSITE" id="PS51387"/>
    </source>
</evidence>
<dbReference type="InterPro" id="IPR050416">
    <property type="entry name" value="FAD-linked_Oxidoreductase"/>
</dbReference>
<evidence type="ECO:0000313" key="7">
    <source>
        <dbReference type="EMBL" id="KAH3874248.1"/>
    </source>
</evidence>
<dbReference type="InterPro" id="IPR016166">
    <property type="entry name" value="FAD-bd_PCMH"/>
</dbReference>
<dbReference type="Gene3D" id="3.30.465.10">
    <property type="match status" value="2"/>
</dbReference>
<feature type="domain" description="FAD-binding PCMH-type" evidence="6">
    <location>
        <begin position="83"/>
        <end position="274"/>
    </location>
</feature>
<proteinExistence type="inferred from homology"/>
<comment type="cofactor">
    <cofactor evidence="1">
        <name>FAD</name>
        <dbReference type="ChEBI" id="CHEBI:57692"/>
    </cofactor>
</comment>
<organism evidence="7 8">
    <name type="scientific">Dreissena polymorpha</name>
    <name type="common">Zebra mussel</name>
    <name type="synonym">Mytilus polymorpha</name>
    <dbReference type="NCBI Taxonomy" id="45954"/>
    <lineage>
        <taxon>Eukaryota</taxon>
        <taxon>Metazoa</taxon>
        <taxon>Spiralia</taxon>
        <taxon>Lophotrochozoa</taxon>
        <taxon>Mollusca</taxon>
        <taxon>Bivalvia</taxon>
        <taxon>Autobranchia</taxon>
        <taxon>Heteroconchia</taxon>
        <taxon>Euheterodonta</taxon>
        <taxon>Imparidentia</taxon>
        <taxon>Neoheterodontei</taxon>
        <taxon>Myida</taxon>
        <taxon>Dreissenoidea</taxon>
        <taxon>Dreissenidae</taxon>
        <taxon>Dreissena</taxon>
    </lineage>
</organism>
<reference evidence="7" key="1">
    <citation type="journal article" date="2019" name="bioRxiv">
        <title>The Genome of the Zebra Mussel, Dreissena polymorpha: A Resource for Invasive Species Research.</title>
        <authorList>
            <person name="McCartney M.A."/>
            <person name="Auch B."/>
            <person name="Kono T."/>
            <person name="Mallez S."/>
            <person name="Zhang Y."/>
            <person name="Obille A."/>
            <person name="Becker A."/>
            <person name="Abrahante J.E."/>
            <person name="Garbe J."/>
            <person name="Badalamenti J.P."/>
            <person name="Herman A."/>
            <person name="Mangelson H."/>
            <person name="Liachko I."/>
            <person name="Sullivan S."/>
            <person name="Sone E.D."/>
            <person name="Koren S."/>
            <person name="Silverstein K.A.T."/>
            <person name="Beckman K.B."/>
            <person name="Gohl D.M."/>
        </authorList>
    </citation>
    <scope>NUCLEOTIDE SEQUENCE</scope>
    <source>
        <strain evidence="7">Duluth1</strain>
        <tissue evidence="7">Whole animal</tissue>
    </source>
</reference>
<name>A0A9D4MCR6_DREPO</name>
<comment type="similarity">
    <text evidence="2">Belongs to the oxygen-dependent FAD-linked oxidoreductase family.</text>
</comment>
<dbReference type="AlphaFoldDB" id="A0A9D4MCR6"/>
<dbReference type="GO" id="GO:0016491">
    <property type="term" value="F:oxidoreductase activity"/>
    <property type="evidence" value="ECO:0007669"/>
    <property type="project" value="UniProtKB-KW"/>
</dbReference>
<comment type="caution">
    <text evidence="7">The sequence shown here is derived from an EMBL/GenBank/DDBJ whole genome shotgun (WGS) entry which is preliminary data.</text>
</comment>
<dbReference type="InterPro" id="IPR006094">
    <property type="entry name" value="Oxid_FAD_bind_N"/>
</dbReference>
<evidence type="ECO:0000313" key="8">
    <source>
        <dbReference type="Proteomes" id="UP000828390"/>
    </source>
</evidence>
<dbReference type="Proteomes" id="UP000828390">
    <property type="component" value="Unassembled WGS sequence"/>
</dbReference>
<dbReference type="Pfam" id="PF01565">
    <property type="entry name" value="FAD_binding_4"/>
    <property type="match status" value="1"/>
</dbReference>